<evidence type="ECO:0000256" key="1">
    <source>
        <dbReference type="ARBA" id="ARBA00004680"/>
    </source>
</evidence>
<dbReference type="SUPFAM" id="SSF51351">
    <property type="entry name" value="Triosephosphate isomerase (TIM)"/>
    <property type="match status" value="1"/>
</dbReference>
<feature type="binding site" evidence="7">
    <location>
        <position position="214"/>
    </location>
    <ligand>
        <name>substrate</name>
    </ligand>
</feature>
<feature type="binding site" evidence="7">
    <location>
        <begin position="235"/>
        <end position="236"/>
    </location>
    <ligand>
        <name>substrate</name>
    </ligand>
</feature>
<dbReference type="AlphaFoldDB" id="A0A1P8W972"/>
<dbReference type="OrthoDB" id="9809429at2"/>
<evidence type="ECO:0000256" key="2">
    <source>
        <dbReference type="ARBA" id="ARBA00007422"/>
    </source>
</evidence>
<comment type="similarity">
    <text evidence="2 7 8">Belongs to the triosephosphate isomerase family.</text>
</comment>
<proteinExistence type="inferred from homology"/>
<dbReference type="GO" id="GO:0019563">
    <property type="term" value="P:glycerol catabolic process"/>
    <property type="evidence" value="ECO:0007669"/>
    <property type="project" value="TreeGrafter"/>
</dbReference>
<keyword evidence="10" id="KW-1185">Reference proteome</keyword>
<dbReference type="NCBIfam" id="TIGR00419">
    <property type="entry name" value="tim"/>
    <property type="match status" value="1"/>
</dbReference>
<evidence type="ECO:0000256" key="6">
    <source>
        <dbReference type="ARBA" id="ARBA00023235"/>
    </source>
</evidence>
<comment type="pathway">
    <text evidence="1 7 8">Carbohydrate degradation; glycolysis; D-glyceraldehyde 3-phosphate from glycerone phosphate: step 1/1.</text>
</comment>
<dbReference type="HAMAP" id="MF_00147_B">
    <property type="entry name" value="TIM_B"/>
    <property type="match status" value="1"/>
</dbReference>
<evidence type="ECO:0000256" key="3">
    <source>
        <dbReference type="ARBA" id="ARBA00022432"/>
    </source>
</evidence>
<dbReference type="Pfam" id="PF00121">
    <property type="entry name" value="TIM"/>
    <property type="match status" value="1"/>
</dbReference>
<dbReference type="FunFam" id="3.20.20.70:FF:000016">
    <property type="entry name" value="Triosephosphate isomerase"/>
    <property type="match status" value="1"/>
</dbReference>
<keyword evidence="3 7" id="KW-0312">Gluconeogenesis</keyword>
<reference evidence="9 10" key="1">
    <citation type="journal article" date="2016" name="Front. Microbiol.">
        <title>Fuerstia marisgermanicae gen. nov., sp. nov., an Unusual Member of the Phylum Planctomycetes from the German Wadden Sea.</title>
        <authorList>
            <person name="Kohn T."/>
            <person name="Heuer A."/>
            <person name="Jogler M."/>
            <person name="Vollmers J."/>
            <person name="Boedeker C."/>
            <person name="Bunk B."/>
            <person name="Rast P."/>
            <person name="Borchert D."/>
            <person name="Glockner I."/>
            <person name="Freese H.M."/>
            <person name="Klenk H.P."/>
            <person name="Overmann J."/>
            <person name="Kaster A.K."/>
            <person name="Rohde M."/>
            <person name="Wiegand S."/>
            <person name="Jogler C."/>
        </authorList>
    </citation>
    <scope>NUCLEOTIDE SEQUENCE [LARGE SCALE GENOMIC DNA]</scope>
    <source>
        <strain evidence="9 10">NH11</strain>
    </source>
</reference>
<organism evidence="9 10">
    <name type="scientific">Fuerstiella marisgermanici</name>
    <dbReference type="NCBI Taxonomy" id="1891926"/>
    <lineage>
        <taxon>Bacteria</taxon>
        <taxon>Pseudomonadati</taxon>
        <taxon>Planctomycetota</taxon>
        <taxon>Planctomycetia</taxon>
        <taxon>Planctomycetales</taxon>
        <taxon>Planctomycetaceae</taxon>
        <taxon>Fuerstiella</taxon>
    </lineage>
</organism>
<dbReference type="PROSITE" id="PS00171">
    <property type="entry name" value="TIM_1"/>
    <property type="match status" value="1"/>
</dbReference>
<comment type="function">
    <text evidence="7">Involved in the gluconeogenesis. Catalyzes stereospecifically the conversion of dihydroxyacetone phosphate (DHAP) to D-glyceraldehyde-3-phosphate (G3P).</text>
</comment>
<feature type="active site" description="Electrophile" evidence="7">
    <location>
        <position position="96"/>
    </location>
</feature>
<dbReference type="Gene3D" id="3.20.20.70">
    <property type="entry name" value="Aldolase class I"/>
    <property type="match status" value="1"/>
</dbReference>
<dbReference type="STRING" id="1891926.Fuma_00187"/>
<dbReference type="EMBL" id="CP017641">
    <property type="protein sequence ID" value="APZ90607.1"/>
    <property type="molecule type" value="Genomic_DNA"/>
</dbReference>
<dbReference type="PANTHER" id="PTHR21139">
    <property type="entry name" value="TRIOSEPHOSPHATE ISOMERASE"/>
    <property type="match status" value="1"/>
</dbReference>
<dbReference type="UniPathway" id="UPA00109">
    <property type="reaction ID" value="UER00189"/>
</dbReference>
<feature type="binding site" evidence="7">
    <location>
        <position position="174"/>
    </location>
    <ligand>
        <name>substrate</name>
    </ligand>
</feature>
<feature type="binding site" evidence="7">
    <location>
        <begin position="9"/>
        <end position="11"/>
    </location>
    <ligand>
        <name>substrate</name>
    </ligand>
</feature>
<dbReference type="KEGG" id="fmr:Fuma_00187"/>
<comment type="subcellular location">
    <subcellularLocation>
        <location evidence="7 8">Cytoplasm</location>
    </subcellularLocation>
</comment>
<sequence>MRRYLVAGNWKMNTTRATGEELAGALAANASAEEAGVEVLVCPPFPYVSAISEKVSGSAVQVGAQDVYFEAGGAFTGEVSVDMLKDVGCQYVLIGHSERRHVMGECDETINKKVKAAIAGGLKVVLCVGELLSEREASQTEAVLDRQMEGGLADISESDANHLVIAYEPVWAIGTGVVATTEQAESAHDHLRKWVAKHYTAAFADQIRILYGGSVKADNAEALLGQPNVDGALVGGASLKADAFIPIIDAARKLASA</sequence>
<evidence type="ECO:0000256" key="4">
    <source>
        <dbReference type="ARBA" id="ARBA00022490"/>
    </source>
</evidence>
<feature type="active site" description="Proton acceptor" evidence="7">
    <location>
        <position position="168"/>
    </location>
</feature>
<dbReference type="RefSeq" id="WP_077022479.1">
    <property type="nucleotide sequence ID" value="NZ_CP017641.1"/>
</dbReference>
<dbReference type="GO" id="GO:0006094">
    <property type="term" value="P:gluconeogenesis"/>
    <property type="evidence" value="ECO:0007669"/>
    <property type="project" value="UniProtKB-UniRule"/>
</dbReference>
<name>A0A1P8W972_9PLAN</name>
<evidence type="ECO:0000313" key="10">
    <source>
        <dbReference type="Proteomes" id="UP000187735"/>
    </source>
</evidence>
<dbReference type="InterPro" id="IPR035990">
    <property type="entry name" value="TIM_sf"/>
</dbReference>
<evidence type="ECO:0000313" key="9">
    <source>
        <dbReference type="EMBL" id="APZ90607.1"/>
    </source>
</evidence>
<dbReference type="GO" id="GO:0005829">
    <property type="term" value="C:cytosol"/>
    <property type="evidence" value="ECO:0007669"/>
    <property type="project" value="TreeGrafter"/>
</dbReference>
<keyword evidence="5 7" id="KW-0324">Glycolysis</keyword>
<dbReference type="GO" id="GO:0046166">
    <property type="term" value="P:glyceraldehyde-3-phosphate biosynthetic process"/>
    <property type="evidence" value="ECO:0007669"/>
    <property type="project" value="TreeGrafter"/>
</dbReference>
<comment type="subunit">
    <text evidence="7 8">Homodimer.</text>
</comment>
<keyword evidence="4 7" id="KW-0963">Cytoplasm</keyword>
<evidence type="ECO:0000256" key="5">
    <source>
        <dbReference type="ARBA" id="ARBA00023152"/>
    </source>
</evidence>
<comment type="pathway">
    <text evidence="7 8">Carbohydrate biosynthesis; gluconeogenesis.</text>
</comment>
<comment type="catalytic activity">
    <reaction evidence="7 8">
        <text>D-glyceraldehyde 3-phosphate = dihydroxyacetone phosphate</text>
        <dbReference type="Rhea" id="RHEA:18585"/>
        <dbReference type="ChEBI" id="CHEBI:57642"/>
        <dbReference type="ChEBI" id="CHEBI:59776"/>
        <dbReference type="EC" id="5.3.1.1"/>
    </reaction>
</comment>
<dbReference type="PANTHER" id="PTHR21139:SF42">
    <property type="entry name" value="TRIOSEPHOSPHATE ISOMERASE"/>
    <property type="match status" value="1"/>
</dbReference>
<dbReference type="PROSITE" id="PS51440">
    <property type="entry name" value="TIM_2"/>
    <property type="match status" value="1"/>
</dbReference>
<dbReference type="InterPro" id="IPR013785">
    <property type="entry name" value="Aldolase_TIM"/>
</dbReference>
<dbReference type="GO" id="GO:0004807">
    <property type="term" value="F:triose-phosphate isomerase activity"/>
    <property type="evidence" value="ECO:0007669"/>
    <property type="project" value="UniProtKB-UniRule"/>
</dbReference>
<keyword evidence="6 7" id="KW-0413">Isomerase</keyword>
<dbReference type="CDD" id="cd00311">
    <property type="entry name" value="TIM"/>
    <property type="match status" value="1"/>
</dbReference>
<dbReference type="InterPro" id="IPR022896">
    <property type="entry name" value="TrioseP_Isoase_bac/euk"/>
</dbReference>
<dbReference type="EC" id="5.3.1.1" evidence="7 8"/>
<dbReference type="Proteomes" id="UP000187735">
    <property type="component" value="Chromosome"/>
</dbReference>
<gene>
    <name evidence="9" type="primary">pgk</name>
    <name evidence="9" type="synonym">tpi</name>
    <name evidence="7" type="synonym">tpiA</name>
    <name evidence="9" type="ORF">Fuma_00187</name>
</gene>
<evidence type="ECO:0000256" key="7">
    <source>
        <dbReference type="HAMAP-Rule" id="MF_00147"/>
    </source>
</evidence>
<evidence type="ECO:0000256" key="8">
    <source>
        <dbReference type="RuleBase" id="RU363013"/>
    </source>
</evidence>
<dbReference type="InterPro" id="IPR020861">
    <property type="entry name" value="Triosephosphate_isomerase_AS"/>
</dbReference>
<dbReference type="InterPro" id="IPR000652">
    <property type="entry name" value="Triosephosphate_isomerase"/>
</dbReference>
<protein>
    <recommendedName>
        <fullName evidence="7 8">Triosephosphate isomerase</fullName>
        <shortName evidence="7">TIM</shortName>
        <shortName evidence="7">TPI</shortName>
        <ecNumber evidence="7 8">5.3.1.1</ecNumber>
    </recommendedName>
    <alternativeName>
        <fullName evidence="7">Triose-phosphate isomerase</fullName>
    </alternativeName>
</protein>
<accession>A0A1P8W972</accession>
<dbReference type="GO" id="GO:0006096">
    <property type="term" value="P:glycolytic process"/>
    <property type="evidence" value="ECO:0007669"/>
    <property type="project" value="UniProtKB-UniRule"/>
</dbReference>
<dbReference type="UniPathway" id="UPA00138"/>